<name>A0AAV1UI53_9STRA</name>
<keyword evidence="1" id="KW-1133">Transmembrane helix</keyword>
<evidence type="ECO:0000313" key="3">
    <source>
        <dbReference type="Proteomes" id="UP001162060"/>
    </source>
</evidence>
<keyword evidence="1" id="KW-0472">Membrane</keyword>
<feature type="transmembrane region" description="Helical" evidence="1">
    <location>
        <begin position="96"/>
        <end position="121"/>
    </location>
</feature>
<evidence type="ECO:0000256" key="1">
    <source>
        <dbReference type="SAM" id="Phobius"/>
    </source>
</evidence>
<dbReference type="EMBL" id="CAKLBY020000206">
    <property type="protein sequence ID" value="CAK7934344.1"/>
    <property type="molecule type" value="Genomic_DNA"/>
</dbReference>
<comment type="caution">
    <text evidence="2">The sequence shown here is derived from an EMBL/GenBank/DDBJ whole genome shotgun (WGS) entry which is preliminary data.</text>
</comment>
<feature type="transmembrane region" description="Helical" evidence="1">
    <location>
        <begin position="133"/>
        <end position="158"/>
    </location>
</feature>
<protein>
    <submittedName>
        <fullName evidence="2">Uncharacterized protein</fullName>
    </submittedName>
</protein>
<dbReference type="AlphaFoldDB" id="A0AAV1UI53"/>
<feature type="transmembrane region" description="Helical" evidence="1">
    <location>
        <begin position="65"/>
        <end position="84"/>
    </location>
</feature>
<accession>A0AAV1UI53</accession>
<dbReference type="Proteomes" id="UP001162060">
    <property type="component" value="Unassembled WGS sequence"/>
</dbReference>
<gene>
    <name evidence="2" type="ORF">PM001_LOCUS19494</name>
</gene>
<dbReference type="Pfam" id="PF10269">
    <property type="entry name" value="Tmemb_185A"/>
    <property type="match status" value="1"/>
</dbReference>
<organism evidence="2 3">
    <name type="scientific">Peronospora matthiolae</name>
    <dbReference type="NCBI Taxonomy" id="2874970"/>
    <lineage>
        <taxon>Eukaryota</taxon>
        <taxon>Sar</taxon>
        <taxon>Stramenopiles</taxon>
        <taxon>Oomycota</taxon>
        <taxon>Peronosporomycetes</taxon>
        <taxon>Peronosporales</taxon>
        <taxon>Peronosporaceae</taxon>
        <taxon>Peronospora</taxon>
    </lineage>
</organism>
<evidence type="ECO:0000313" key="2">
    <source>
        <dbReference type="EMBL" id="CAK7934344.1"/>
    </source>
</evidence>
<feature type="transmembrane region" description="Helical" evidence="1">
    <location>
        <begin position="303"/>
        <end position="326"/>
    </location>
</feature>
<sequence length="355" mass="39228">MSGSALSRTELLYHMSMLLLSLFSNCPHLLTLCSKIRFCLDMNNHGWSTDALCATVSGFGFRGRCFTLVLALVLFCIALTFPVLCCLRQDGSISVSWMLVFTPLWILDAVYYGYALFSLIFSDVKLFSFCKLLLLLLTQALIVIKLNGVVDWSLLAVLTPYFMYEGLNVLETLAGTVQRYQIPLTDNIEAGALQTESTDTEGWLLAKAVVHKTGFILLPILEASLTEMKVDGRLLGTSWWQIMTPVWILVAYRFCCLVAHYRNSTSTDELTDAVITGGVNFLLAAPFVLLAERLDGKTVSSFVIVMPWMILMAASFLFLFCAMSLAGSERLVQSGVQPTICLAQSNNSYGTIATS</sequence>
<dbReference type="PANTHER" id="PTHR13568">
    <property type="entry name" value="FAM11A, B PROTEIN"/>
    <property type="match status" value="1"/>
</dbReference>
<proteinExistence type="predicted"/>
<feature type="transmembrane region" description="Helical" evidence="1">
    <location>
        <begin position="238"/>
        <end position="261"/>
    </location>
</feature>
<feature type="transmembrane region" description="Helical" evidence="1">
    <location>
        <begin position="273"/>
        <end position="291"/>
    </location>
</feature>
<dbReference type="PANTHER" id="PTHR13568:SF9">
    <property type="entry name" value="TRANSMEMBRANE PROTEIN 203"/>
    <property type="match status" value="1"/>
</dbReference>
<keyword evidence="1" id="KW-0812">Transmembrane</keyword>
<dbReference type="InterPro" id="IPR019396">
    <property type="entry name" value="TM_Fragile-X-F-assoc"/>
</dbReference>
<feature type="transmembrane region" description="Helical" evidence="1">
    <location>
        <begin position="12"/>
        <end position="33"/>
    </location>
</feature>
<reference evidence="2" key="1">
    <citation type="submission" date="2024-01" db="EMBL/GenBank/DDBJ databases">
        <authorList>
            <person name="Webb A."/>
        </authorList>
    </citation>
    <scope>NUCLEOTIDE SEQUENCE</scope>
    <source>
        <strain evidence="2">Pm1</strain>
    </source>
</reference>